<name>A0ABV6N6R1_9PSEU</name>
<reference evidence="1 2" key="1">
    <citation type="submission" date="2024-09" db="EMBL/GenBank/DDBJ databases">
        <authorList>
            <person name="Sun Q."/>
            <person name="Mori K."/>
        </authorList>
    </citation>
    <scope>NUCLEOTIDE SEQUENCE [LARGE SCALE GENOMIC DNA]</scope>
    <source>
        <strain evidence="1 2">TBRC 1432</strain>
    </source>
</reference>
<proteinExistence type="predicted"/>
<gene>
    <name evidence="1" type="ORF">ACFFH7_39815</name>
</gene>
<evidence type="ECO:0000313" key="2">
    <source>
        <dbReference type="Proteomes" id="UP001589810"/>
    </source>
</evidence>
<protein>
    <submittedName>
        <fullName evidence="1">Uncharacterized protein</fullName>
    </submittedName>
</protein>
<dbReference type="Proteomes" id="UP001589810">
    <property type="component" value="Unassembled WGS sequence"/>
</dbReference>
<keyword evidence="2" id="KW-1185">Reference proteome</keyword>
<dbReference type="EMBL" id="JBHLUD010000014">
    <property type="protein sequence ID" value="MFC0547711.1"/>
    <property type="molecule type" value="Genomic_DNA"/>
</dbReference>
<organism evidence="1 2">
    <name type="scientific">Kutzneria chonburiensis</name>
    <dbReference type="NCBI Taxonomy" id="1483604"/>
    <lineage>
        <taxon>Bacteria</taxon>
        <taxon>Bacillati</taxon>
        <taxon>Actinomycetota</taxon>
        <taxon>Actinomycetes</taxon>
        <taxon>Pseudonocardiales</taxon>
        <taxon>Pseudonocardiaceae</taxon>
        <taxon>Kutzneria</taxon>
    </lineage>
</organism>
<comment type="caution">
    <text evidence="1">The sequence shown here is derived from an EMBL/GenBank/DDBJ whole genome shotgun (WGS) entry which is preliminary data.</text>
</comment>
<dbReference type="RefSeq" id="WP_273938436.1">
    <property type="nucleotide sequence ID" value="NZ_CP097263.1"/>
</dbReference>
<sequence length="180" mass="19716">MSRERMEELREVAERSARRREDALDVFMVLVDGDFSPAGGPAAQVQWWNYLSFVAAGLGTTTRAVRSLFIGQLEELGGRLDADYPELKGELPQNADQLAEMSAADLLVYVLAMGPEPKDGQGFVSWAVTRRYALTAVADRLARCSEAWNGLVTGADRRGRTVLRVNARSTSTANTTTGFD</sequence>
<accession>A0ABV6N6R1</accession>
<evidence type="ECO:0000313" key="1">
    <source>
        <dbReference type="EMBL" id="MFC0547711.1"/>
    </source>
</evidence>